<dbReference type="PANTHER" id="PTHR34590">
    <property type="entry name" value="OS03G0124300 PROTEIN-RELATED"/>
    <property type="match status" value="1"/>
</dbReference>
<feature type="signal peptide" evidence="2">
    <location>
        <begin position="1"/>
        <end position="20"/>
    </location>
</feature>
<dbReference type="EMBL" id="RXIC02000024">
    <property type="protein sequence ID" value="KAB1211452.1"/>
    <property type="molecule type" value="Genomic_DNA"/>
</dbReference>
<dbReference type="InterPro" id="IPR045272">
    <property type="entry name" value="ANXUR1/2-like"/>
</dbReference>
<evidence type="ECO:0000256" key="2">
    <source>
        <dbReference type="SAM" id="SignalP"/>
    </source>
</evidence>
<evidence type="ECO:0000313" key="3">
    <source>
        <dbReference type="EMBL" id="KAB1211452.1"/>
    </source>
</evidence>
<sequence length="84" mass="9034">MNTIALYLSFLHLLRIHAAGEGLPPYTASDYILLDCGSSSDSTSTDGRHWEGDSDSKFTPPDIQIATNASTASVQNSTITQVPY</sequence>
<feature type="compositionally biased region" description="Basic and acidic residues" evidence="1">
    <location>
        <begin position="46"/>
        <end position="56"/>
    </location>
</feature>
<dbReference type="GO" id="GO:0004714">
    <property type="term" value="F:transmembrane receptor protein tyrosine kinase activity"/>
    <property type="evidence" value="ECO:0007669"/>
    <property type="project" value="InterPro"/>
</dbReference>
<dbReference type="Proteomes" id="UP000516437">
    <property type="component" value="Chromosome 6"/>
</dbReference>
<organism evidence="3 4">
    <name type="scientific">Morella rubra</name>
    <name type="common">Chinese bayberry</name>
    <dbReference type="NCBI Taxonomy" id="262757"/>
    <lineage>
        <taxon>Eukaryota</taxon>
        <taxon>Viridiplantae</taxon>
        <taxon>Streptophyta</taxon>
        <taxon>Embryophyta</taxon>
        <taxon>Tracheophyta</taxon>
        <taxon>Spermatophyta</taxon>
        <taxon>Magnoliopsida</taxon>
        <taxon>eudicotyledons</taxon>
        <taxon>Gunneridae</taxon>
        <taxon>Pentapetalae</taxon>
        <taxon>rosids</taxon>
        <taxon>fabids</taxon>
        <taxon>Fagales</taxon>
        <taxon>Myricaceae</taxon>
        <taxon>Morella</taxon>
    </lineage>
</organism>
<evidence type="ECO:0008006" key="5">
    <source>
        <dbReference type="Google" id="ProtNLM"/>
    </source>
</evidence>
<protein>
    <recommendedName>
        <fullName evidence="5">Receptor-like protein kinase FERONIA</fullName>
    </recommendedName>
</protein>
<gene>
    <name evidence="3" type="ORF">CJ030_MR6G021358</name>
</gene>
<dbReference type="AlphaFoldDB" id="A0A6A1VF11"/>
<feature type="region of interest" description="Disordered" evidence="1">
    <location>
        <begin position="39"/>
        <end position="60"/>
    </location>
</feature>
<evidence type="ECO:0000256" key="1">
    <source>
        <dbReference type="SAM" id="MobiDB-lite"/>
    </source>
</evidence>
<name>A0A6A1VF11_9ROSI</name>
<comment type="caution">
    <text evidence="3">The sequence shown here is derived from an EMBL/GenBank/DDBJ whole genome shotgun (WGS) entry which is preliminary data.</text>
</comment>
<keyword evidence="2" id="KW-0732">Signal</keyword>
<reference evidence="3 4" key="1">
    <citation type="journal article" date="2019" name="Plant Biotechnol. J.">
        <title>The red bayberry genome and genetic basis of sex determination.</title>
        <authorList>
            <person name="Jia H.M."/>
            <person name="Jia H.J."/>
            <person name="Cai Q.L."/>
            <person name="Wang Y."/>
            <person name="Zhao H.B."/>
            <person name="Yang W.F."/>
            <person name="Wang G.Y."/>
            <person name="Li Y.H."/>
            <person name="Zhan D.L."/>
            <person name="Shen Y.T."/>
            <person name="Niu Q.F."/>
            <person name="Chang L."/>
            <person name="Qiu J."/>
            <person name="Zhao L."/>
            <person name="Xie H.B."/>
            <person name="Fu W.Y."/>
            <person name="Jin J."/>
            <person name="Li X.W."/>
            <person name="Jiao Y."/>
            <person name="Zhou C.C."/>
            <person name="Tu T."/>
            <person name="Chai C.Y."/>
            <person name="Gao J.L."/>
            <person name="Fan L.J."/>
            <person name="van de Weg E."/>
            <person name="Wang J.Y."/>
            <person name="Gao Z.S."/>
        </authorList>
    </citation>
    <scope>NUCLEOTIDE SEQUENCE [LARGE SCALE GENOMIC DNA]</scope>
    <source>
        <tissue evidence="3">Leaves</tissue>
    </source>
</reference>
<keyword evidence="4" id="KW-1185">Reference proteome</keyword>
<dbReference type="PANTHER" id="PTHR34590:SF15">
    <property type="entry name" value="PROTEIN KINASE DOMAIN-CONTAINING PROTEIN"/>
    <property type="match status" value="1"/>
</dbReference>
<accession>A0A6A1VF11</accession>
<evidence type="ECO:0000313" key="4">
    <source>
        <dbReference type="Proteomes" id="UP000516437"/>
    </source>
</evidence>
<feature type="chain" id="PRO_5025665516" description="Receptor-like protein kinase FERONIA" evidence="2">
    <location>
        <begin position="21"/>
        <end position="84"/>
    </location>
</feature>
<proteinExistence type="predicted"/>